<dbReference type="AlphaFoldDB" id="A0ABD0KQ40"/>
<organism evidence="2 3">
    <name type="scientific">Batillaria attramentaria</name>
    <dbReference type="NCBI Taxonomy" id="370345"/>
    <lineage>
        <taxon>Eukaryota</taxon>
        <taxon>Metazoa</taxon>
        <taxon>Spiralia</taxon>
        <taxon>Lophotrochozoa</taxon>
        <taxon>Mollusca</taxon>
        <taxon>Gastropoda</taxon>
        <taxon>Caenogastropoda</taxon>
        <taxon>Sorbeoconcha</taxon>
        <taxon>Cerithioidea</taxon>
        <taxon>Batillariidae</taxon>
        <taxon>Batillaria</taxon>
    </lineage>
</organism>
<gene>
    <name evidence="2" type="ORF">BaRGS_00019440</name>
</gene>
<evidence type="ECO:0000256" key="1">
    <source>
        <dbReference type="SAM" id="Coils"/>
    </source>
</evidence>
<dbReference type="EMBL" id="JACVVK020000139">
    <property type="protein sequence ID" value="KAK7489332.1"/>
    <property type="molecule type" value="Genomic_DNA"/>
</dbReference>
<sequence>MVAALAVIYVMFAGPFWQLINSDMHYLDQFKFIQPMHDHMKEMVRHPELLLKDVPDDLAAFRLQDHHSPTISATMCFAQNAADRPLLLGALSLLAEHFVMVIERQLADFLPDGKYGREPTPEDRDRMKHCQLTNLLGEACFADMDFSMFKSRRATLHHHSTMNMLKRNRTVTSFLNRQTSAQQACFLEQARKLAQQVRQAHKEQVRQVQTSLNALMEEQKRTKAVKQAKKLENKKKLLETIEHLGGSCKTQEDVLQLLSRQHN</sequence>
<keyword evidence="1" id="KW-0175">Coiled coil</keyword>
<keyword evidence="3" id="KW-1185">Reference proteome</keyword>
<proteinExistence type="predicted"/>
<dbReference type="Proteomes" id="UP001519460">
    <property type="component" value="Unassembled WGS sequence"/>
</dbReference>
<evidence type="ECO:0000313" key="3">
    <source>
        <dbReference type="Proteomes" id="UP001519460"/>
    </source>
</evidence>
<reference evidence="2 3" key="1">
    <citation type="journal article" date="2023" name="Sci. Data">
        <title>Genome assembly of the Korean intertidal mud-creeper Batillaria attramentaria.</title>
        <authorList>
            <person name="Patra A.K."/>
            <person name="Ho P.T."/>
            <person name="Jun S."/>
            <person name="Lee S.J."/>
            <person name="Kim Y."/>
            <person name="Won Y.J."/>
        </authorList>
    </citation>
    <scope>NUCLEOTIDE SEQUENCE [LARGE SCALE GENOMIC DNA]</scope>
    <source>
        <strain evidence="2">Wonlab-2016</strain>
    </source>
</reference>
<accession>A0ABD0KQ40</accession>
<comment type="caution">
    <text evidence="2">The sequence shown here is derived from an EMBL/GenBank/DDBJ whole genome shotgun (WGS) entry which is preliminary data.</text>
</comment>
<feature type="coiled-coil region" evidence="1">
    <location>
        <begin position="187"/>
        <end position="241"/>
    </location>
</feature>
<protein>
    <submittedName>
        <fullName evidence="2">Uncharacterized protein</fullName>
    </submittedName>
</protein>
<name>A0ABD0KQ40_9CAEN</name>
<evidence type="ECO:0000313" key="2">
    <source>
        <dbReference type="EMBL" id="KAK7489332.1"/>
    </source>
</evidence>